<evidence type="ECO:0000313" key="3">
    <source>
        <dbReference type="EMBL" id="KAJ8392112.1"/>
    </source>
</evidence>
<evidence type="ECO:0000256" key="1">
    <source>
        <dbReference type="SAM" id="MobiDB-lite"/>
    </source>
</evidence>
<feature type="transmembrane region" description="Helical" evidence="2">
    <location>
        <begin position="89"/>
        <end position="114"/>
    </location>
</feature>
<dbReference type="Proteomes" id="UP001221898">
    <property type="component" value="Unassembled WGS sequence"/>
</dbReference>
<accession>A0AAD7WCL3</accession>
<keyword evidence="2" id="KW-1133">Transmembrane helix</keyword>
<keyword evidence="4" id="KW-1185">Reference proteome</keyword>
<evidence type="ECO:0000313" key="4">
    <source>
        <dbReference type="Proteomes" id="UP001221898"/>
    </source>
</evidence>
<comment type="caution">
    <text evidence="3">The sequence shown here is derived from an EMBL/GenBank/DDBJ whole genome shotgun (WGS) entry which is preliminary data.</text>
</comment>
<evidence type="ECO:0000256" key="2">
    <source>
        <dbReference type="SAM" id="Phobius"/>
    </source>
</evidence>
<gene>
    <name evidence="3" type="ORF">AAFF_G00079180</name>
</gene>
<dbReference type="AlphaFoldDB" id="A0AAD7WCL3"/>
<dbReference type="EMBL" id="JAINUG010000149">
    <property type="protein sequence ID" value="KAJ8392112.1"/>
    <property type="molecule type" value="Genomic_DNA"/>
</dbReference>
<name>A0AAD7WCL3_9TELE</name>
<reference evidence="3" key="1">
    <citation type="journal article" date="2023" name="Science">
        <title>Genome structures resolve the early diversification of teleost fishes.</title>
        <authorList>
            <person name="Parey E."/>
            <person name="Louis A."/>
            <person name="Montfort J."/>
            <person name="Bouchez O."/>
            <person name="Roques C."/>
            <person name="Iampietro C."/>
            <person name="Lluch J."/>
            <person name="Castinel A."/>
            <person name="Donnadieu C."/>
            <person name="Desvignes T."/>
            <person name="Floi Bucao C."/>
            <person name="Jouanno E."/>
            <person name="Wen M."/>
            <person name="Mejri S."/>
            <person name="Dirks R."/>
            <person name="Jansen H."/>
            <person name="Henkel C."/>
            <person name="Chen W.J."/>
            <person name="Zahm M."/>
            <person name="Cabau C."/>
            <person name="Klopp C."/>
            <person name="Thompson A.W."/>
            <person name="Robinson-Rechavi M."/>
            <person name="Braasch I."/>
            <person name="Lecointre G."/>
            <person name="Bobe J."/>
            <person name="Postlethwait J.H."/>
            <person name="Berthelot C."/>
            <person name="Roest Crollius H."/>
            <person name="Guiguen Y."/>
        </authorList>
    </citation>
    <scope>NUCLEOTIDE SEQUENCE</scope>
    <source>
        <strain evidence="3">NC1722</strain>
    </source>
</reference>
<sequence length="220" mass="23711">MVDEEGELGKCQSSICSASPPVCLRSGPQTFPLDCFFLRPPSGYRKCPDFCLPHLPPGAVAQGRARLAAETQRPLRVSHLPQTSPTSSVAVAGAVIGAVLALFLIAVFTIVLLAPRDGRPPAYTDKVIDLPPSHKPPPPYTERTVALPLAVNPAHVHYSSQARRGARPNGMVADSGNASARRAECAHPPGPTHEPLSYQEWICHLHGADRVHVNHRQHYV</sequence>
<proteinExistence type="predicted"/>
<keyword evidence="2" id="KW-0472">Membrane</keyword>
<keyword evidence="2" id="KW-0812">Transmembrane</keyword>
<protein>
    <submittedName>
        <fullName evidence="3">Uncharacterized protein</fullName>
    </submittedName>
</protein>
<organism evidence="3 4">
    <name type="scientific">Aldrovandia affinis</name>
    <dbReference type="NCBI Taxonomy" id="143900"/>
    <lineage>
        <taxon>Eukaryota</taxon>
        <taxon>Metazoa</taxon>
        <taxon>Chordata</taxon>
        <taxon>Craniata</taxon>
        <taxon>Vertebrata</taxon>
        <taxon>Euteleostomi</taxon>
        <taxon>Actinopterygii</taxon>
        <taxon>Neopterygii</taxon>
        <taxon>Teleostei</taxon>
        <taxon>Notacanthiformes</taxon>
        <taxon>Halosauridae</taxon>
        <taxon>Aldrovandia</taxon>
    </lineage>
</organism>
<feature type="region of interest" description="Disordered" evidence="1">
    <location>
        <begin position="159"/>
        <end position="191"/>
    </location>
</feature>